<sequence>MSSRSVLTRAAAGALLVNAVPHGVAGLIGRPFPTPFADPPGRGLSGRVPNLAWSAANLALGAVLLRGHDGTSREKKVVAVSVAVTAVALTAYFGSLDLGTD</sequence>
<organism evidence="2 3">
    <name type="scientific">Aeromicrobium senzhongii</name>
    <dbReference type="NCBI Taxonomy" id="2663859"/>
    <lineage>
        <taxon>Bacteria</taxon>
        <taxon>Bacillati</taxon>
        <taxon>Actinomycetota</taxon>
        <taxon>Actinomycetes</taxon>
        <taxon>Propionibacteriales</taxon>
        <taxon>Nocardioidaceae</taxon>
        <taxon>Aeromicrobium</taxon>
    </lineage>
</organism>
<dbReference type="RefSeq" id="WP_154597435.1">
    <property type="nucleotide sequence ID" value="NZ_CP060587.1"/>
</dbReference>
<evidence type="ECO:0000256" key="1">
    <source>
        <dbReference type="SAM" id="Phobius"/>
    </source>
</evidence>
<feature type="transmembrane region" description="Helical" evidence="1">
    <location>
        <begin position="77"/>
        <end position="95"/>
    </location>
</feature>
<name>A0ABX6SS66_9ACTN</name>
<keyword evidence="3" id="KW-1185">Reference proteome</keyword>
<keyword evidence="1" id="KW-0812">Transmembrane</keyword>
<evidence type="ECO:0008006" key="4">
    <source>
        <dbReference type="Google" id="ProtNLM"/>
    </source>
</evidence>
<proteinExistence type="predicted"/>
<keyword evidence="1" id="KW-0472">Membrane</keyword>
<feature type="transmembrane region" description="Helical" evidence="1">
    <location>
        <begin position="50"/>
        <end position="65"/>
    </location>
</feature>
<accession>A0ABX6SS66</accession>
<keyword evidence="1" id="KW-1133">Transmembrane helix</keyword>
<protein>
    <recommendedName>
        <fullName evidence="4">Tryptophan-rich sensory protein</fullName>
    </recommendedName>
</protein>
<evidence type="ECO:0000313" key="2">
    <source>
        <dbReference type="EMBL" id="QNL94248.1"/>
    </source>
</evidence>
<reference evidence="2 3" key="1">
    <citation type="submission" date="2020-08" db="EMBL/GenBank/DDBJ databases">
        <title>Novel species in genus Aeromicrobium.</title>
        <authorList>
            <person name="Zhang G."/>
        </authorList>
    </citation>
    <scope>NUCLEOTIDE SEQUENCE [LARGE SCALE GENOMIC DNA]</scope>
    <source>
        <strain evidence="3">zg-629</strain>
    </source>
</reference>
<evidence type="ECO:0000313" key="3">
    <source>
        <dbReference type="Proteomes" id="UP000515871"/>
    </source>
</evidence>
<gene>
    <name evidence="2" type="ORF">H9L21_14395</name>
</gene>
<dbReference type="EMBL" id="CP060587">
    <property type="protein sequence ID" value="QNL94248.1"/>
    <property type="molecule type" value="Genomic_DNA"/>
</dbReference>
<dbReference type="Proteomes" id="UP000515871">
    <property type="component" value="Chromosome"/>
</dbReference>